<dbReference type="EMBL" id="JANJYJ010000006">
    <property type="protein sequence ID" value="KAK3206517.1"/>
    <property type="molecule type" value="Genomic_DNA"/>
</dbReference>
<protein>
    <recommendedName>
        <fullName evidence="4">Alkyl transferase</fullName>
    </recommendedName>
</protein>
<dbReference type="GO" id="GO:0009570">
    <property type="term" value="C:chloroplast stroma"/>
    <property type="evidence" value="ECO:0007669"/>
    <property type="project" value="TreeGrafter"/>
</dbReference>
<dbReference type="GO" id="GO:0009409">
    <property type="term" value="P:response to cold"/>
    <property type="evidence" value="ECO:0007669"/>
    <property type="project" value="TreeGrafter"/>
</dbReference>
<dbReference type="AlphaFoldDB" id="A0AAE0E3L9"/>
<dbReference type="PANTHER" id="PTHR10291:SF0">
    <property type="entry name" value="DEHYDRODOLICHYL DIPHOSPHATE SYNTHASE 2"/>
    <property type="match status" value="1"/>
</dbReference>
<dbReference type="Gene3D" id="3.40.1180.10">
    <property type="entry name" value="Decaprenyl diphosphate synthase-like"/>
    <property type="match status" value="1"/>
</dbReference>
<comment type="caution">
    <text evidence="2">The sequence shown here is derived from an EMBL/GenBank/DDBJ whole genome shotgun (WGS) entry which is preliminary data.</text>
</comment>
<sequence length="140" mass="15991">MLFLHVNVIIRNTATLSRVKLNPCPSGKCFFRSFFLQRSGGEPSKEEGNRLDDDRFISLSGESLEDFPAGLRRELMPKHVAVILDGNRRWAQQRGLPSWAGHKAGAESLKQLVKLCCRWRIKVLTVYAFSLENWIRSMVS</sequence>
<organism evidence="2 3">
    <name type="scientific">Dipteronia sinensis</name>
    <dbReference type="NCBI Taxonomy" id="43782"/>
    <lineage>
        <taxon>Eukaryota</taxon>
        <taxon>Viridiplantae</taxon>
        <taxon>Streptophyta</taxon>
        <taxon>Embryophyta</taxon>
        <taxon>Tracheophyta</taxon>
        <taxon>Spermatophyta</taxon>
        <taxon>Magnoliopsida</taxon>
        <taxon>eudicotyledons</taxon>
        <taxon>Gunneridae</taxon>
        <taxon>Pentapetalae</taxon>
        <taxon>rosids</taxon>
        <taxon>malvids</taxon>
        <taxon>Sapindales</taxon>
        <taxon>Sapindaceae</taxon>
        <taxon>Hippocastanoideae</taxon>
        <taxon>Acereae</taxon>
        <taxon>Dipteronia</taxon>
    </lineage>
</organism>
<evidence type="ECO:0000313" key="3">
    <source>
        <dbReference type="Proteomes" id="UP001281410"/>
    </source>
</evidence>
<dbReference type="InterPro" id="IPR001441">
    <property type="entry name" value="UPP_synth-like"/>
</dbReference>
<dbReference type="SUPFAM" id="SSF64005">
    <property type="entry name" value="Undecaprenyl diphosphate synthase"/>
    <property type="match status" value="1"/>
</dbReference>
<dbReference type="PANTHER" id="PTHR10291">
    <property type="entry name" value="DEHYDRODOLICHYL DIPHOSPHATE SYNTHASE FAMILY MEMBER"/>
    <property type="match status" value="1"/>
</dbReference>
<gene>
    <name evidence="2" type="ORF">Dsin_020563</name>
</gene>
<keyword evidence="1" id="KW-0808">Transferase</keyword>
<proteinExistence type="predicted"/>
<reference evidence="2" key="1">
    <citation type="journal article" date="2023" name="Plant J.">
        <title>Genome sequences and population genomics provide insights into the demographic history, inbreeding, and mutation load of two 'living fossil' tree species of Dipteronia.</title>
        <authorList>
            <person name="Feng Y."/>
            <person name="Comes H.P."/>
            <person name="Chen J."/>
            <person name="Zhu S."/>
            <person name="Lu R."/>
            <person name="Zhang X."/>
            <person name="Li P."/>
            <person name="Qiu J."/>
            <person name="Olsen K.M."/>
            <person name="Qiu Y."/>
        </authorList>
    </citation>
    <scope>NUCLEOTIDE SEQUENCE</scope>
    <source>
        <strain evidence="2">NBL</strain>
    </source>
</reference>
<dbReference type="GO" id="GO:0009668">
    <property type="term" value="P:plastid membrane organization"/>
    <property type="evidence" value="ECO:0007669"/>
    <property type="project" value="TreeGrafter"/>
</dbReference>
<keyword evidence="3" id="KW-1185">Reference proteome</keyword>
<evidence type="ECO:0000313" key="2">
    <source>
        <dbReference type="EMBL" id="KAK3206517.1"/>
    </source>
</evidence>
<evidence type="ECO:0000256" key="1">
    <source>
        <dbReference type="ARBA" id="ARBA00022679"/>
    </source>
</evidence>
<dbReference type="InterPro" id="IPR036424">
    <property type="entry name" value="UPP_synth-like_sf"/>
</dbReference>
<dbReference type="GO" id="GO:0045547">
    <property type="term" value="F:ditrans,polycis-polyprenyl diphosphate synthase [(2E,6E)-farnesyl diphosphate specific] activity"/>
    <property type="evidence" value="ECO:0007669"/>
    <property type="project" value="TreeGrafter"/>
</dbReference>
<name>A0AAE0E3L9_9ROSI</name>
<dbReference type="Proteomes" id="UP001281410">
    <property type="component" value="Unassembled WGS sequence"/>
</dbReference>
<dbReference type="Pfam" id="PF01255">
    <property type="entry name" value="Prenyltransf"/>
    <property type="match status" value="1"/>
</dbReference>
<evidence type="ECO:0008006" key="4">
    <source>
        <dbReference type="Google" id="ProtNLM"/>
    </source>
</evidence>
<accession>A0AAE0E3L9</accession>
<dbReference type="GO" id="GO:0016094">
    <property type="term" value="P:polyprenol biosynthetic process"/>
    <property type="evidence" value="ECO:0007669"/>
    <property type="project" value="TreeGrafter"/>
</dbReference>